<name>A0A8J8MHS3_9FIRM</name>
<dbReference type="RefSeq" id="WP_212697314.1">
    <property type="nucleotide sequence ID" value="NZ_CP058649.1"/>
</dbReference>
<sequence>MMIISCLKHAVSTPNLNDNNQEFSMGVIKPYKEMEVLLDNLDRNNNRHAQDKAIKALKLLQRIMDTKKITVDEKTLRFYEIIDAIKNNEVYKYMKNAVEEILQLRTVR</sequence>
<accession>A0A8J8MHS3</accession>
<dbReference type="EMBL" id="CP058649">
    <property type="protein sequence ID" value="QUI21844.1"/>
    <property type="molecule type" value="Genomic_DNA"/>
</dbReference>
<proteinExistence type="predicted"/>
<protein>
    <submittedName>
        <fullName evidence="1">Uncharacterized protein</fullName>
    </submittedName>
</protein>
<gene>
    <name evidence="1" type="ORF">HZI73_05820</name>
</gene>
<evidence type="ECO:0000313" key="2">
    <source>
        <dbReference type="Proteomes" id="UP000683246"/>
    </source>
</evidence>
<keyword evidence="2" id="KW-1185">Reference proteome</keyword>
<organism evidence="1 2">
    <name type="scientific">Vallitalea pronyensis</name>
    <dbReference type="NCBI Taxonomy" id="1348613"/>
    <lineage>
        <taxon>Bacteria</taxon>
        <taxon>Bacillati</taxon>
        <taxon>Bacillota</taxon>
        <taxon>Clostridia</taxon>
        <taxon>Lachnospirales</taxon>
        <taxon>Vallitaleaceae</taxon>
        <taxon>Vallitalea</taxon>
    </lineage>
</organism>
<dbReference type="Proteomes" id="UP000683246">
    <property type="component" value="Chromosome"/>
</dbReference>
<evidence type="ECO:0000313" key="1">
    <source>
        <dbReference type="EMBL" id="QUI21844.1"/>
    </source>
</evidence>
<dbReference type="AlphaFoldDB" id="A0A8J8MHS3"/>
<reference evidence="1" key="1">
    <citation type="submission" date="2020-07" db="EMBL/GenBank/DDBJ databases">
        <title>Vallitalea pronyensis genome.</title>
        <authorList>
            <person name="Postec A."/>
        </authorList>
    </citation>
    <scope>NUCLEOTIDE SEQUENCE</scope>
    <source>
        <strain evidence="1">FatNI3</strain>
    </source>
</reference>
<dbReference type="KEGG" id="vpy:HZI73_05820"/>